<evidence type="ECO:0000256" key="6">
    <source>
        <dbReference type="ARBA" id="ARBA00023157"/>
    </source>
</evidence>
<evidence type="ECO:0000256" key="4">
    <source>
        <dbReference type="ARBA" id="ARBA00022737"/>
    </source>
</evidence>
<evidence type="ECO:0000256" key="2">
    <source>
        <dbReference type="ARBA" id="ARBA00022581"/>
    </source>
</evidence>
<dbReference type="GO" id="GO:0005886">
    <property type="term" value="C:plasma membrane"/>
    <property type="evidence" value="ECO:0007669"/>
    <property type="project" value="UniProtKB-SubCell"/>
</dbReference>
<dbReference type="EMBL" id="MLFT02000003">
    <property type="protein sequence ID" value="PHT54164.1"/>
    <property type="molecule type" value="Genomic_DNA"/>
</dbReference>
<dbReference type="AlphaFoldDB" id="A0A2G2X9H5"/>
<keyword evidence="4" id="KW-0677">Repeat</keyword>
<keyword evidence="3" id="KW-0732">Signal</keyword>
<keyword evidence="11" id="KW-1185">Reference proteome</keyword>
<accession>A0A2G2X9H5</accession>
<evidence type="ECO:0000259" key="9">
    <source>
        <dbReference type="PROSITE" id="PS51473"/>
    </source>
</evidence>
<dbReference type="InterPro" id="IPR051378">
    <property type="entry name" value="Cell2Cell_Antifungal"/>
</dbReference>
<comment type="subcellular location">
    <subcellularLocation>
        <location evidence="7">Cell junction</location>
        <location evidence="7">Plasmodesma</location>
    </subcellularLocation>
    <subcellularLocation>
        <location evidence="1">Cell membrane</location>
        <topology evidence="1">Single-pass type I membrane protein</topology>
    </subcellularLocation>
</comment>
<comment type="caution">
    <text evidence="10">The sequence shown here is derived from an EMBL/GenBank/DDBJ whole genome shotgun (WGS) entry which is preliminary data.</text>
</comment>
<evidence type="ECO:0000313" key="10">
    <source>
        <dbReference type="EMBL" id="PHT54164.1"/>
    </source>
</evidence>
<dbReference type="Proteomes" id="UP000224567">
    <property type="component" value="Unassembled WGS sequence"/>
</dbReference>
<dbReference type="GO" id="GO:0009506">
    <property type="term" value="C:plasmodesma"/>
    <property type="evidence" value="ECO:0007669"/>
    <property type="project" value="UniProtKB-SubCell"/>
</dbReference>
<sequence>MKVVNYICNGNKYDVSGPFAKSLAYVLEALQNETPISQGYDYYVTSPYPNDALAYGHATCNPSLINSDCATCANYAKFYLIDDCDRGIGAQVELVDCSMRQVPDLQFPRSVLCLFLRRAPNLQLHHPILQAGSGLSILSSCSSGRLLTFNFHHPILQRASDLQFNHPVLQTGS</sequence>
<dbReference type="OrthoDB" id="1888914at2759"/>
<evidence type="ECO:0000256" key="3">
    <source>
        <dbReference type="ARBA" id="ARBA00022729"/>
    </source>
</evidence>
<keyword evidence="6" id="KW-1015">Disulfide bond</keyword>
<dbReference type="Gene3D" id="3.30.430.20">
    <property type="entry name" value="Gnk2 domain, C-X8-C-X2-C motif"/>
    <property type="match status" value="1"/>
</dbReference>
<dbReference type="InterPro" id="IPR038408">
    <property type="entry name" value="GNK2_sf"/>
</dbReference>
<gene>
    <name evidence="10" type="ORF">CQW23_08626</name>
</gene>
<dbReference type="PANTHER" id="PTHR32080:SF51">
    <property type="entry name" value="GNK2-HOMOLOGOUS DOMAIN-CONTAINING PROTEIN"/>
    <property type="match status" value="1"/>
</dbReference>
<keyword evidence="5" id="KW-0965">Cell junction</keyword>
<proteinExistence type="inferred from homology"/>
<comment type="similarity">
    <text evidence="8">Belongs to the cysteine-rich repeat secretory protein family. Plasmodesmata-located proteins (PDLD) subfamily.</text>
</comment>
<evidence type="ECO:0000313" key="11">
    <source>
        <dbReference type="Proteomes" id="UP000224567"/>
    </source>
</evidence>
<dbReference type="CDD" id="cd23509">
    <property type="entry name" value="Gnk2-like"/>
    <property type="match status" value="1"/>
</dbReference>
<protein>
    <recommendedName>
        <fullName evidence="9">Gnk2-homologous domain-containing protein</fullName>
    </recommendedName>
</protein>
<evidence type="ECO:0000256" key="1">
    <source>
        <dbReference type="ARBA" id="ARBA00004251"/>
    </source>
</evidence>
<dbReference type="PROSITE" id="PS51473">
    <property type="entry name" value="GNK2"/>
    <property type="match status" value="1"/>
</dbReference>
<reference evidence="11" key="2">
    <citation type="journal article" date="2017" name="J. Anim. Genet.">
        <title>Multiple reference genome sequences of hot pepper reveal the massive evolution of plant disease resistance genes by retroduplication.</title>
        <authorList>
            <person name="Kim S."/>
            <person name="Park J."/>
            <person name="Yeom S.-I."/>
            <person name="Kim Y.-M."/>
            <person name="Seo E."/>
            <person name="Kim K.-T."/>
            <person name="Kim M.-S."/>
            <person name="Lee J.M."/>
            <person name="Cheong K."/>
            <person name="Shin H.-S."/>
            <person name="Kim S.-B."/>
            <person name="Han K."/>
            <person name="Lee J."/>
            <person name="Park M."/>
            <person name="Lee H.-A."/>
            <person name="Lee H.-Y."/>
            <person name="Lee Y."/>
            <person name="Oh S."/>
            <person name="Lee J.H."/>
            <person name="Choi E."/>
            <person name="Choi E."/>
            <person name="Lee S.E."/>
            <person name="Jeon J."/>
            <person name="Kim H."/>
            <person name="Choi G."/>
            <person name="Song H."/>
            <person name="Lee J."/>
            <person name="Lee S.-C."/>
            <person name="Kwon J.-K."/>
            <person name="Lee H.-Y."/>
            <person name="Koo N."/>
            <person name="Hong Y."/>
            <person name="Kim R.W."/>
            <person name="Kang W.-H."/>
            <person name="Huh J.H."/>
            <person name="Kang B.-C."/>
            <person name="Yang T.-J."/>
            <person name="Lee Y.-H."/>
            <person name="Bennetzen J.L."/>
            <person name="Choi D."/>
        </authorList>
    </citation>
    <scope>NUCLEOTIDE SEQUENCE [LARGE SCALE GENOMIC DNA]</scope>
    <source>
        <strain evidence="11">cv. PBC81</strain>
    </source>
</reference>
<reference evidence="10 11" key="1">
    <citation type="journal article" date="2017" name="Genome Biol.">
        <title>New reference genome sequences of hot pepper reveal the massive evolution of plant disease-resistance genes by retroduplication.</title>
        <authorList>
            <person name="Kim S."/>
            <person name="Park J."/>
            <person name="Yeom S.I."/>
            <person name="Kim Y.M."/>
            <person name="Seo E."/>
            <person name="Kim K.T."/>
            <person name="Kim M.S."/>
            <person name="Lee J.M."/>
            <person name="Cheong K."/>
            <person name="Shin H.S."/>
            <person name="Kim S.B."/>
            <person name="Han K."/>
            <person name="Lee J."/>
            <person name="Park M."/>
            <person name="Lee H.A."/>
            <person name="Lee H.Y."/>
            <person name="Lee Y."/>
            <person name="Oh S."/>
            <person name="Lee J.H."/>
            <person name="Choi E."/>
            <person name="Choi E."/>
            <person name="Lee S.E."/>
            <person name="Jeon J."/>
            <person name="Kim H."/>
            <person name="Choi G."/>
            <person name="Song H."/>
            <person name="Lee J."/>
            <person name="Lee S.C."/>
            <person name="Kwon J.K."/>
            <person name="Lee H.Y."/>
            <person name="Koo N."/>
            <person name="Hong Y."/>
            <person name="Kim R.W."/>
            <person name="Kang W.H."/>
            <person name="Huh J.H."/>
            <person name="Kang B.C."/>
            <person name="Yang T.J."/>
            <person name="Lee Y.H."/>
            <person name="Bennetzen J.L."/>
            <person name="Choi D."/>
        </authorList>
    </citation>
    <scope>NUCLEOTIDE SEQUENCE [LARGE SCALE GENOMIC DNA]</scope>
    <source>
        <strain evidence="11">cv. PBC81</strain>
    </source>
</reference>
<dbReference type="PANTHER" id="PTHR32080">
    <property type="entry name" value="ANTIFUNGAL PROTEIN GINKBILOBIN-2-LIKE"/>
    <property type="match status" value="1"/>
</dbReference>
<organism evidence="10 11">
    <name type="scientific">Capsicum baccatum</name>
    <name type="common">Peruvian pepper</name>
    <dbReference type="NCBI Taxonomy" id="33114"/>
    <lineage>
        <taxon>Eukaryota</taxon>
        <taxon>Viridiplantae</taxon>
        <taxon>Streptophyta</taxon>
        <taxon>Embryophyta</taxon>
        <taxon>Tracheophyta</taxon>
        <taxon>Spermatophyta</taxon>
        <taxon>Magnoliopsida</taxon>
        <taxon>eudicotyledons</taxon>
        <taxon>Gunneridae</taxon>
        <taxon>Pentapetalae</taxon>
        <taxon>asterids</taxon>
        <taxon>lamiids</taxon>
        <taxon>Solanales</taxon>
        <taxon>Solanaceae</taxon>
        <taxon>Solanoideae</taxon>
        <taxon>Capsiceae</taxon>
        <taxon>Capsicum</taxon>
    </lineage>
</organism>
<evidence type="ECO:0000256" key="8">
    <source>
        <dbReference type="ARBA" id="ARBA00038393"/>
    </source>
</evidence>
<dbReference type="InterPro" id="IPR002902">
    <property type="entry name" value="GNK2"/>
</dbReference>
<feature type="domain" description="Gnk2-homologous" evidence="9">
    <location>
        <begin position="1"/>
        <end position="106"/>
    </location>
</feature>
<evidence type="ECO:0000256" key="7">
    <source>
        <dbReference type="ARBA" id="ARBA00024184"/>
    </source>
</evidence>
<name>A0A2G2X9H5_CAPBA</name>
<keyword evidence="2" id="KW-0945">Host-virus interaction</keyword>
<dbReference type="Pfam" id="PF01657">
    <property type="entry name" value="Stress-antifung"/>
    <property type="match status" value="1"/>
</dbReference>
<evidence type="ECO:0000256" key="5">
    <source>
        <dbReference type="ARBA" id="ARBA00022949"/>
    </source>
</evidence>